<evidence type="ECO:0000313" key="4">
    <source>
        <dbReference type="Proteomes" id="UP000194977"/>
    </source>
</evidence>
<dbReference type="EMBL" id="NART01000042">
    <property type="protein sequence ID" value="OTQ09429.1"/>
    <property type="molecule type" value="Genomic_DNA"/>
</dbReference>
<dbReference type="RefSeq" id="WP_086301491.1">
    <property type="nucleotide sequence ID" value="NZ_MZNE01000022.1"/>
</dbReference>
<dbReference type="AlphaFoldDB" id="A0A242NEX6"/>
<gene>
    <name evidence="2" type="ORF">B6C91_09270</name>
    <name evidence="1" type="ORF">B6D08_11440</name>
</gene>
<dbReference type="Proteomes" id="UP000194800">
    <property type="component" value="Unassembled WGS sequence"/>
</dbReference>
<keyword evidence="3" id="KW-1185">Reference proteome</keyword>
<reference evidence="3 4" key="1">
    <citation type="submission" date="2017-03" db="EMBL/GenBank/DDBJ databases">
        <title>Comparative genomics of honeybee gut symbionts reveal geographically distinct and subgroup specific antibiotic resistance.</title>
        <authorList>
            <person name="Ludvigsen J."/>
            <person name="Porcellato D."/>
            <person name="Labee-Lund T.M."/>
            <person name="Amdam G.V."/>
            <person name="Rudi K."/>
        </authorList>
    </citation>
    <scope>NUCLEOTIDE SEQUENCE [LARGE SCALE GENOMIC DNA]</scope>
    <source>
        <strain evidence="1 4">A-7-12</strain>
        <strain evidence="2 3">A-9-12</strain>
    </source>
</reference>
<evidence type="ECO:0000313" key="2">
    <source>
        <dbReference type="EMBL" id="OTQ09429.1"/>
    </source>
</evidence>
<organism evidence="1 4">
    <name type="scientific">Gilliamella apicola</name>
    <dbReference type="NCBI Taxonomy" id="1196095"/>
    <lineage>
        <taxon>Bacteria</taxon>
        <taxon>Pseudomonadati</taxon>
        <taxon>Pseudomonadota</taxon>
        <taxon>Gammaproteobacteria</taxon>
        <taxon>Orbales</taxon>
        <taxon>Orbaceae</taxon>
        <taxon>Gilliamella</taxon>
    </lineage>
</organism>
<comment type="caution">
    <text evidence="1">The sequence shown here is derived from an EMBL/GenBank/DDBJ whole genome shotgun (WGS) entry which is preliminary data.</text>
</comment>
<protein>
    <submittedName>
        <fullName evidence="1">Uncharacterized protein</fullName>
    </submittedName>
</protein>
<dbReference type="Proteomes" id="UP000194977">
    <property type="component" value="Unassembled WGS sequence"/>
</dbReference>
<sequence length="180" mass="20317">MKKFLELLDSLGIVYDIRDGAVVVLDRLAIDELGDIEQISIPENTDFEFGLICNESNVEIQLPENLKVAYILDLVNANVTRLPSNLTIYDDCSVLLDACQFENVSYRDDCGKWERTIFAFWANDDFLIAAGCFAGTYSEFATAVDKKYDGNKAVEYKRNARDCISELAEKLGKTDPFKNQ</sequence>
<name>A0A242NEX6_9GAMM</name>
<dbReference type="EMBL" id="NARP01000033">
    <property type="protein sequence ID" value="OTP98348.1"/>
    <property type="molecule type" value="Genomic_DNA"/>
</dbReference>
<accession>A0A242NEX6</accession>
<evidence type="ECO:0000313" key="1">
    <source>
        <dbReference type="EMBL" id="OTP98348.1"/>
    </source>
</evidence>
<evidence type="ECO:0000313" key="3">
    <source>
        <dbReference type="Proteomes" id="UP000194800"/>
    </source>
</evidence>
<dbReference type="OrthoDB" id="8612764at2"/>
<proteinExistence type="predicted"/>